<keyword evidence="1" id="KW-0596">Phosphopantetheine</keyword>
<keyword evidence="9" id="KW-1185">Reference proteome</keyword>
<dbReference type="PANTHER" id="PTHR43775">
    <property type="entry name" value="FATTY ACID SYNTHASE"/>
    <property type="match status" value="1"/>
</dbReference>
<keyword evidence="3 5" id="KW-0808">Transferase</keyword>
<dbReference type="InterPro" id="IPR014030">
    <property type="entry name" value="Ketoacyl_synth_N"/>
</dbReference>
<dbReference type="PROSITE" id="PS52004">
    <property type="entry name" value="KS3_2"/>
    <property type="match status" value="1"/>
</dbReference>
<dbReference type="CDD" id="cd00833">
    <property type="entry name" value="PKS"/>
    <property type="match status" value="1"/>
</dbReference>
<dbReference type="PROSITE" id="PS00606">
    <property type="entry name" value="KS3_1"/>
    <property type="match status" value="1"/>
</dbReference>
<gene>
    <name evidence="8" type="ORF">M406DRAFT_333211</name>
</gene>
<evidence type="ECO:0000256" key="5">
    <source>
        <dbReference type="RuleBase" id="RU003694"/>
    </source>
</evidence>
<keyword evidence="4" id="KW-0511">Multifunctional enzyme</keyword>
<dbReference type="PANTHER" id="PTHR43775:SF49">
    <property type="entry name" value="SYNTHASE, PUTATIVE (JCVI)-RELATED"/>
    <property type="match status" value="1"/>
</dbReference>
<dbReference type="Gene3D" id="3.40.47.10">
    <property type="match status" value="1"/>
</dbReference>
<dbReference type="Pfam" id="PF00109">
    <property type="entry name" value="ketoacyl-synt"/>
    <property type="match status" value="1"/>
</dbReference>
<dbReference type="InterPro" id="IPR018201">
    <property type="entry name" value="Ketoacyl_synth_AS"/>
</dbReference>
<dbReference type="GO" id="GO:0006633">
    <property type="term" value="P:fatty acid biosynthetic process"/>
    <property type="evidence" value="ECO:0007669"/>
    <property type="project" value="InterPro"/>
</dbReference>
<dbReference type="RefSeq" id="XP_040773955.1">
    <property type="nucleotide sequence ID" value="XM_040920826.1"/>
</dbReference>
<dbReference type="InterPro" id="IPR016039">
    <property type="entry name" value="Thiolase-like"/>
</dbReference>
<dbReference type="InterPro" id="IPR014031">
    <property type="entry name" value="Ketoacyl_synth_C"/>
</dbReference>
<sequence>MGFSSEPNGHSPATSGSTANGQWEYTNGNGHASATAAINGQGRRAPEPLVEPIALCGMGLRLPGAVNDAQAFWDLLLQNKRNGRCKVPKTRYDVDNWYGPENPATSAPSLATSSTMSTSPTWIRLFGRRQKRVRFLGPSATTPARGRVRGVADSRAKVDRPTWPQGRHLCRQFRGDWLELDQRDVENFNGHRQSGSGDYMAANRIHYEFGFMGPSAVILSACSSSMIALHDACTAINAGECEAAIVGCCNLILSPRMTATMQELGVSSPSGYCHTFDAAADGYARGEAVSAVYLKKLSDAIHDGDPVRSVVRSTCLNAGGRSSTLSAPVAAAHKSQIRRCHELAGISDFSRTAMMECHGTGTPVGDPIEVQAVANVFGEHGIYVGSVKTNLGHGEGASGLSSLVKMTLALEKKTIPANLNFNTPNPNIPFESCKLKVPTETTPWPKDRDFVVGINSFGVGGSNAHALLGSAASFGTGLAEESAFEKTTIDFGLRSTLPIASPNNRVVFRKDPRLLASADPADEELTRFLQGAAVNTAVLRSEEATALLARNVGRTLFGFMLRPEDVHAPTADVGIDSLLGRLVTDEDDPQQVEYLTFLGSNIGPAQPHFNY</sequence>
<dbReference type="Proteomes" id="UP000803844">
    <property type="component" value="Unassembled WGS sequence"/>
</dbReference>
<dbReference type="Pfam" id="PF02801">
    <property type="entry name" value="Ketoacyl-synt_C"/>
    <property type="match status" value="1"/>
</dbReference>
<dbReference type="Pfam" id="PF16197">
    <property type="entry name" value="KAsynt_C_assoc"/>
    <property type="match status" value="1"/>
</dbReference>
<dbReference type="GeneID" id="63837955"/>
<dbReference type="OrthoDB" id="329835at2759"/>
<dbReference type="GO" id="GO:0044550">
    <property type="term" value="P:secondary metabolite biosynthetic process"/>
    <property type="evidence" value="ECO:0007669"/>
    <property type="project" value="TreeGrafter"/>
</dbReference>
<organism evidence="8 9">
    <name type="scientific">Cryphonectria parasitica (strain ATCC 38755 / EP155)</name>
    <dbReference type="NCBI Taxonomy" id="660469"/>
    <lineage>
        <taxon>Eukaryota</taxon>
        <taxon>Fungi</taxon>
        <taxon>Dikarya</taxon>
        <taxon>Ascomycota</taxon>
        <taxon>Pezizomycotina</taxon>
        <taxon>Sordariomycetes</taxon>
        <taxon>Sordariomycetidae</taxon>
        <taxon>Diaporthales</taxon>
        <taxon>Cryphonectriaceae</taxon>
        <taxon>Cryphonectria-Endothia species complex</taxon>
        <taxon>Cryphonectria</taxon>
    </lineage>
</organism>
<reference evidence="8" key="1">
    <citation type="journal article" date="2020" name="Phytopathology">
        <title>Genome sequence of the chestnut blight fungus Cryphonectria parasitica EP155: A fundamental resource for an archetypical invasive plant pathogen.</title>
        <authorList>
            <person name="Crouch J.A."/>
            <person name="Dawe A."/>
            <person name="Aerts A."/>
            <person name="Barry K."/>
            <person name="Churchill A.C.L."/>
            <person name="Grimwood J."/>
            <person name="Hillman B."/>
            <person name="Milgroom M.G."/>
            <person name="Pangilinan J."/>
            <person name="Smith M."/>
            <person name="Salamov A."/>
            <person name="Schmutz J."/>
            <person name="Yadav J."/>
            <person name="Grigoriev I.V."/>
            <person name="Nuss D."/>
        </authorList>
    </citation>
    <scope>NUCLEOTIDE SEQUENCE</scope>
    <source>
        <strain evidence="8">EP155</strain>
    </source>
</reference>
<dbReference type="SUPFAM" id="SSF53901">
    <property type="entry name" value="Thiolase-like"/>
    <property type="match status" value="1"/>
</dbReference>
<evidence type="ECO:0000256" key="1">
    <source>
        <dbReference type="ARBA" id="ARBA00022450"/>
    </source>
</evidence>
<keyword evidence="2" id="KW-0597">Phosphoprotein</keyword>
<evidence type="ECO:0000256" key="6">
    <source>
        <dbReference type="SAM" id="MobiDB-lite"/>
    </source>
</evidence>
<feature type="region of interest" description="Disordered" evidence="6">
    <location>
        <begin position="1"/>
        <end position="34"/>
    </location>
</feature>
<protein>
    <recommendedName>
        <fullName evidence="7">Ketosynthase family 3 (KS3) domain-containing protein</fullName>
    </recommendedName>
</protein>
<dbReference type="GO" id="GO:0004312">
    <property type="term" value="F:fatty acid synthase activity"/>
    <property type="evidence" value="ECO:0007669"/>
    <property type="project" value="TreeGrafter"/>
</dbReference>
<dbReference type="SMART" id="SM00825">
    <property type="entry name" value="PKS_KS"/>
    <property type="match status" value="1"/>
</dbReference>
<dbReference type="AlphaFoldDB" id="A0A9P4XXZ2"/>
<name>A0A9P4XXZ2_CRYP1</name>
<dbReference type="GO" id="GO:0004315">
    <property type="term" value="F:3-oxoacyl-[acyl-carrier-protein] synthase activity"/>
    <property type="evidence" value="ECO:0007669"/>
    <property type="project" value="InterPro"/>
</dbReference>
<dbReference type="InterPro" id="IPR050091">
    <property type="entry name" value="PKS_NRPS_Biosynth_Enz"/>
</dbReference>
<dbReference type="EMBL" id="MU032350">
    <property type="protein sequence ID" value="KAF3762976.1"/>
    <property type="molecule type" value="Genomic_DNA"/>
</dbReference>
<proteinExistence type="inferred from homology"/>
<evidence type="ECO:0000313" key="8">
    <source>
        <dbReference type="EMBL" id="KAF3762976.1"/>
    </source>
</evidence>
<evidence type="ECO:0000259" key="7">
    <source>
        <dbReference type="PROSITE" id="PS52004"/>
    </source>
</evidence>
<accession>A0A9P4XXZ2</accession>
<evidence type="ECO:0000313" key="9">
    <source>
        <dbReference type="Proteomes" id="UP000803844"/>
    </source>
</evidence>
<comment type="caution">
    <text evidence="8">The sequence shown here is derived from an EMBL/GenBank/DDBJ whole genome shotgun (WGS) entry which is preliminary data.</text>
</comment>
<dbReference type="InterPro" id="IPR032821">
    <property type="entry name" value="PKS_assoc"/>
</dbReference>
<comment type="similarity">
    <text evidence="5">Belongs to the thiolase-like superfamily. Beta-ketoacyl-ACP synthases family.</text>
</comment>
<evidence type="ECO:0000256" key="4">
    <source>
        <dbReference type="ARBA" id="ARBA00023268"/>
    </source>
</evidence>
<evidence type="ECO:0000256" key="3">
    <source>
        <dbReference type="ARBA" id="ARBA00022679"/>
    </source>
</evidence>
<evidence type="ECO:0000256" key="2">
    <source>
        <dbReference type="ARBA" id="ARBA00022553"/>
    </source>
</evidence>
<dbReference type="InterPro" id="IPR020841">
    <property type="entry name" value="PKS_Beta-ketoAc_synthase_dom"/>
</dbReference>
<feature type="domain" description="Ketosynthase family 3 (KS3)" evidence="7">
    <location>
        <begin position="50"/>
        <end position="470"/>
    </location>
</feature>